<dbReference type="AlphaFoldDB" id="A0AAW0BSL7"/>
<evidence type="ECO:0000313" key="1">
    <source>
        <dbReference type="EMBL" id="KAK7029763.1"/>
    </source>
</evidence>
<evidence type="ECO:0000313" key="2">
    <source>
        <dbReference type="Proteomes" id="UP001362999"/>
    </source>
</evidence>
<dbReference type="EMBL" id="JAWWNJ010000026">
    <property type="protein sequence ID" value="KAK7029763.1"/>
    <property type="molecule type" value="Genomic_DNA"/>
</dbReference>
<protein>
    <submittedName>
        <fullName evidence="1">Uncharacterized protein</fullName>
    </submittedName>
</protein>
<accession>A0AAW0BSL7</accession>
<proteinExistence type="predicted"/>
<dbReference type="Proteomes" id="UP001362999">
    <property type="component" value="Unassembled WGS sequence"/>
</dbReference>
<comment type="caution">
    <text evidence="1">The sequence shown here is derived from an EMBL/GenBank/DDBJ whole genome shotgun (WGS) entry which is preliminary data.</text>
</comment>
<sequence length="297" mass="33550">MVSYSKLYRRRILTQLKGTVLIAADRENKIEEWRHSLLVKINKFRALQKIYMPGAGSALDAHEAARNPEAPPPKAETIKLFMLSDLPANINDPHHGCISGLIEMEAKLRVAQCENSLVSLRSRLHAKHHLISFHNGQSYASRYRQGRAALIALKGIKAHSHLRELRPEDVQLDGDAEESDMAARKTLAMIGVGRGARALRNAPGTSKRVMSWIWTAPGSLDEEMMDEFLRYLAWQARWWRKDLFAEAAAGIKAYALKQAAWHERLAEFFRTKWNGPAVTVAQHLVAEETVKPLFSVD</sequence>
<organism evidence="1 2">
    <name type="scientific">Favolaschia claudopus</name>
    <dbReference type="NCBI Taxonomy" id="2862362"/>
    <lineage>
        <taxon>Eukaryota</taxon>
        <taxon>Fungi</taxon>
        <taxon>Dikarya</taxon>
        <taxon>Basidiomycota</taxon>
        <taxon>Agaricomycotina</taxon>
        <taxon>Agaricomycetes</taxon>
        <taxon>Agaricomycetidae</taxon>
        <taxon>Agaricales</taxon>
        <taxon>Marasmiineae</taxon>
        <taxon>Mycenaceae</taxon>
        <taxon>Favolaschia</taxon>
    </lineage>
</organism>
<keyword evidence="2" id="KW-1185">Reference proteome</keyword>
<reference evidence="1 2" key="1">
    <citation type="journal article" date="2024" name="J Genomics">
        <title>Draft genome sequencing and assembly of Favolaschia claudopus CIRM-BRFM 2984 isolated from oak limbs.</title>
        <authorList>
            <person name="Navarro D."/>
            <person name="Drula E."/>
            <person name="Chaduli D."/>
            <person name="Cazenave R."/>
            <person name="Ahrendt S."/>
            <person name="Wang J."/>
            <person name="Lipzen A."/>
            <person name="Daum C."/>
            <person name="Barry K."/>
            <person name="Grigoriev I.V."/>
            <person name="Favel A."/>
            <person name="Rosso M.N."/>
            <person name="Martin F."/>
        </authorList>
    </citation>
    <scope>NUCLEOTIDE SEQUENCE [LARGE SCALE GENOMIC DNA]</scope>
    <source>
        <strain evidence="1 2">CIRM-BRFM 2984</strain>
    </source>
</reference>
<name>A0AAW0BSL7_9AGAR</name>
<gene>
    <name evidence="1" type="ORF">R3P38DRAFT_2775192</name>
</gene>